<feature type="binding site" evidence="8">
    <location>
        <position position="14"/>
    </location>
    <ligand>
        <name>Mg(2+)</name>
        <dbReference type="ChEBI" id="CHEBI:18420"/>
    </ligand>
</feature>
<organism evidence="9 10">
    <name type="scientific">Branchiostoma lanceolatum</name>
    <name type="common">Common lancelet</name>
    <name type="synonym">Amphioxus lanceolatum</name>
    <dbReference type="NCBI Taxonomy" id="7740"/>
    <lineage>
        <taxon>Eukaryota</taxon>
        <taxon>Metazoa</taxon>
        <taxon>Chordata</taxon>
        <taxon>Cephalochordata</taxon>
        <taxon>Leptocardii</taxon>
        <taxon>Amphioxiformes</taxon>
        <taxon>Branchiostomatidae</taxon>
        <taxon>Branchiostoma</taxon>
    </lineage>
</organism>
<evidence type="ECO:0000256" key="4">
    <source>
        <dbReference type="ARBA" id="ARBA00022801"/>
    </source>
</evidence>
<sequence length="241" mass="26989">MAGKKKVLAVFDFDHTIINDNSDTWVLKLAPGGKAPDGLRQTYRHGYWTEYMENVFKYLHDNGTMPDEILDTMGKIPYTDKMQHVLKFIGSNSAKFDCIVISDSNTVFIETILKAGGVQHAVNNMFTNPAHFDKSNCLHVKPFHKHACKGCPVNMCKKTILLEYIGTQAQDGVVYDRVVYVGDGGNDLCPCKELSASDIVMPRRGYRLIKKIEKLTKTSLRAKVVPWDSGSEVLAVLKDCI</sequence>
<dbReference type="PIRSF" id="PIRSF031051">
    <property type="entry name" value="PyrdxlP_Pase_PHOSPHO2"/>
    <property type="match status" value="1"/>
</dbReference>
<comment type="similarity">
    <text evidence="2">Belongs to the HAD-like hydrolase superfamily. PHOSPHO family.</text>
</comment>
<evidence type="ECO:0000256" key="2">
    <source>
        <dbReference type="ARBA" id="ARBA00008541"/>
    </source>
</evidence>
<evidence type="ECO:0000313" key="10">
    <source>
        <dbReference type="Proteomes" id="UP000838412"/>
    </source>
</evidence>
<dbReference type="NCBIfam" id="TIGR01489">
    <property type="entry name" value="DKMTPPase-SF"/>
    <property type="match status" value="1"/>
</dbReference>
<reference evidence="9" key="1">
    <citation type="submission" date="2022-01" db="EMBL/GenBank/DDBJ databases">
        <authorList>
            <person name="Braso-Vives M."/>
        </authorList>
    </citation>
    <scope>NUCLEOTIDE SEQUENCE</scope>
</reference>
<evidence type="ECO:0000256" key="6">
    <source>
        <dbReference type="PIRSR" id="PIRSR031051-1"/>
    </source>
</evidence>
<dbReference type="NCBIfam" id="TIGR01488">
    <property type="entry name" value="HAD-SF-IB"/>
    <property type="match status" value="1"/>
</dbReference>
<keyword evidence="3 8" id="KW-0479">Metal-binding</keyword>
<dbReference type="InterPro" id="IPR023214">
    <property type="entry name" value="HAD_sf"/>
</dbReference>
<feature type="binding site" evidence="7">
    <location>
        <position position="103"/>
    </location>
    <ligand>
        <name>substrate</name>
    </ligand>
</feature>
<feature type="active site" description="Nucleophile" evidence="6">
    <location>
        <position position="12"/>
    </location>
</feature>
<dbReference type="Proteomes" id="UP000838412">
    <property type="component" value="Chromosome 10"/>
</dbReference>
<evidence type="ECO:0000256" key="7">
    <source>
        <dbReference type="PIRSR" id="PIRSR031051-2"/>
    </source>
</evidence>
<dbReference type="PANTHER" id="PTHR20889:SF12">
    <property type="entry name" value="LP01149P"/>
    <property type="match status" value="1"/>
</dbReference>
<dbReference type="InterPro" id="IPR016965">
    <property type="entry name" value="Pase_PHOSPHO-typ"/>
</dbReference>
<evidence type="ECO:0000256" key="3">
    <source>
        <dbReference type="ARBA" id="ARBA00022723"/>
    </source>
</evidence>
<keyword evidence="10" id="KW-1185">Reference proteome</keyword>
<comment type="cofactor">
    <cofactor evidence="1 8">
        <name>Mg(2+)</name>
        <dbReference type="ChEBI" id="CHEBI:18420"/>
    </cofactor>
</comment>
<name>A0A8J9VX85_BRALA</name>
<evidence type="ECO:0000256" key="8">
    <source>
        <dbReference type="PIRSR" id="PIRSR031051-3"/>
    </source>
</evidence>
<dbReference type="GO" id="GO:0016791">
    <property type="term" value="F:phosphatase activity"/>
    <property type="evidence" value="ECO:0007669"/>
    <property type="project" value="InterPro"/>
</dbReference>
<keyword evidence="5 8" id="KW-0460">Magnesium</keyword>
<dbReference type="PANTHER" id="PTHR20889">
    <property type="entry name" value="PHOSPHATASE, ORPHAN 1, 2"/>
    <property type="match status" value="1"/>
</dbReference>
<feature type="binding site" evidence="7">
    <location>
        <position position="23"/>
    </location>
    <ligand>
        <name>substrate</name>
    </ligand>
</feature>
<keyword evidence="4" id="KW-0378">Hydrolase</keyword>
<feature type="binding site" evidence="8">
    <location>
        <position position="12"/>
    </location>
    <ligand>
        <name>Mg(2+)</name>
        <dbReference type="ChEBI" id="CHEBI:18420"/>
    </ligand>
</feature>
<feature type="active site" description="Proton donor" evidence="6">
    <location>
        <position position="14"/>
    </location>
</feature>
<protein>
    <submittedName>
        <fullName evidence="9">PHOSPHO2 protein</fullName>
    </submittedName>
</protein>
<dbReference type="OrthoDB" id="10267182at2759"/>
<dbReference type="InterPro" id="IPR036412">
    <property type="entry name" value="HAD-like_sf"/>
</dbReference>
<accession>A0A8J9VX85</accession>
<dbReference type="EMBL" id="OV696695">
    <property type="protein sequence ID" value="CAH1237921.1"/>
    <property type="molecule type" value="Genomic_DNA"/>
</dbReference>
<feature type="binding site" evidence="8">
    <location>
        <position position="183"/>
    </location>
    <ligand>
        <name>Mg(2+)</name>
        <dbReference type="ChEBI" id="CHEBI:18420"/>
    </ligand>
</feature>
<dbReference type="GO" id="GO:0046872">
    <property type="term" value="F:metal ion binding"/>
    <property type="evidence" value="ECO:0007669"/>
    <property type="project" value="UniProtKB-KW"/>
</dbReference>
<dbReference type="Pfam" id="PF06888">
    <property type="entry name" value="Put_Phosphatase"/>
    <property type="match status" value="1"/>
</dbReference>
<dbReference type="SUPFAM" id="SSF56784">
    <property type="entry name" value="HAD-like"/>
    <property type="match status" value="1"/>
</dbReference>
<dbReference type="InterPro" id="IPR006384">
    <property type="entry name" value="HAD_hydro_PyrdxlP_Pase-like"/>
</dbReference>
<evidence type="ECO:0000313" key="9">
    <source>
        <dbReference type="EMBL" id="CAH1237921.1"/>
    </source>
</evidence>
<evidence type="ECO:0000256" key="5">
    <source>
        <dbReference type="ARBA" id="ARBA00022842"/>
    </source>
</evidence>
<gene>
    <name evidence="9" type="primary">PHOSPHO2</name>
    <name evidence="9" type="ORF">BLAG_LOCUS2706</name>
</gene>
<proteinExistence type="inferred from homology"/>
<dbReference type="Gene3D" id="3.40.50.1000">
    <property type="entry name" value="HAD superfamily/HAD-like"/>
    <property type="match status" value="1"/>
</dbReference>
<evidence type="ECO:0000256" key="1">
    <source>
        <dbReference type="ARBA" id="ARBA00001946"/>
    </source>
</evidence>
<dbReference type="AlphaFoldDB" id="A0A8J9VX85"/>